<comment type="similarity">
    <text evidence="5">Belongs to the class-III pyridoxal-phosphate-dependent aminotransferase family.</text>
</comment>
<keyword evidence="3" id="KW-0808">Transferase</keyword>
<dbReference type="GO" id="GO:0008483">
    <property type="term" value="F:transaminase activity"/>
    <property type="evidence" value="ECO:0007669"/>
    <property type="project" value="UniProtKB-KW"/>
</dbReference>
<dbReference type="PANTHER" id="PTHR11986">
    <property type="entry name" value="AMINOTRANSFERASE CLASS III"/>
    <property type="match status" value="1"/>
</dbReference>
<evidence type="ECO:0000256" key="3">
    <source>
        <dbReference type="ARBA" id="ARBA00022679"/>
    </source>
</evidence>
<evidence type="ECO:0000313" key="6">
    <source>
        <dbReference type="EMBL" id="MDO2409237.1"/>
    </source>
</evidence>
<dbReference type="Gene3D" id="3.90.1150.10">
    <property type="entry name" value="Aspartate Aminotransferase, domain 1"/>
    <property type="match status" value="1"/>
</dbReference>
<keyword evidence="7" id="KW-1185">Reference proteome</keyword>
<dbReference type="InterPro" id="IPR050103">
    <property type="entry name" value="Class-III_PLP-dep_AT"/>
</dbReference>
<reference evidence="6 7" key="1">
    <citation type="submission" date="2023-06" db="EMBL/GenBank/DDBJ databases">
        <title>Campylobacter magnum sp. nov., isolated from cecal contents of domestic pigs (Sus scrofa domesticus).</title>
        <authorList>
            <person name="Papic B."/>
            <person name="Gruntar I."/>
        </authorList>
    </citation>
    <scope>NUCLEOTIDE SEQUENCE [LARGE SCALE GENOMIC DNA]</scope>
    <source>
        <strain evidence="7">34484-21</strain>
    </source>
</reference>
<dbReference type="PIRSF" id="PIRSF000521">
    <property type="entry name" value="Transaminase_4ab_Lys_Orn"/>
    <property type="match status" value="1"/>
</dbReference>
<dbReference type="PANTHER" id="PTHR11986:SF79">
    <property type="entry name" value="ACETYLORNITHINE AMINOTRANSFERASE, MITOCHONDRIAL"/>
    <property type="match status" value="1"/>
</dbReference>
<evidence type="ECO:0000256" key="1">
    <source>
        <dbReference type="ARBA" id="ARBA00001933"/>
    </source>
</evidence>
<keyword evidence="2 6" id="KW-0032">Aminotransferase</keyword>
<dbReference type="SUPFAM" id="SSF53383">
    <property type="entry name" value="PLP-dependent transferases"/>
    <property type="match status" value="1"/>
</dbReference>
<gene>
    <name evidence="6" type="ORF">Q2362_03865</name>
</gene>
<dbReference type="InterPro" id="IPR015424">
    <property type="entry name" value="PyrdxlP-dep_Trfase"/>
</dbReference>
<dbReference type="Pfam" id="PF00202">
    <property type="entry name" value="Aminotran_3"/>
    <property type="match status" value="1"/>
</dbReference>
<name>A0ABT8T6A6_9BACT</name>
<dbReference type="Gene3D" id="3.40.640.10">
    <property type="entry name" value="Type I PLP-dependent aspartate aminotransferase-like (Major domain)"/>
    <property type="match status" value="1"/>
</dbReference>
<comment type="caution">
    <text evidence="6">The sequence shown here is derived from an EMBL/GenBank/DDBJ whole genome shotgun (WGS) entry which is preliminary data.</text>
</comment>
<dbReference type="RefSeq" id="WP_302244096.1">
    <property type="nucleotide sequence ID" value="NZ_JAULJQ010000004.1"/>
</dbReference>
<proteinExistence type="inferred from homology"/>
<evidence type="ECO:0000256" key="5">
    <source>
        <dbReference type="RuleBase" id="RU003560"/>
    </source>
</evidence>
<dbReference type="CDD" id="cd00610">
    <property type="entry name" value="OAT_like"/>
    <property type="match status" value="1"/>
</dbReference>
<organism evidence="6 7">
    <name type="scientific">Campylobacter magnus</name>
    <dbReference type="NCBI Taxonomy" id="3026462"/>
    <lineage>
        <taxon>Bacteria</taxon>
        <taxon>Pseudomonadati</taxon>
        <taxon>Campylobacterota</taxon>
        <taxon>Epsilonproteobacteria</taxon>
        <taxon>Campylobacterales</taxon>
        <taxon>Campylobacteraceae</taxon>
        <taxon>Campylobacter</taxon>
    </lineage>
</organism>
<keyword evidence="4 5" id="KW-0663">Pyridoxal phosphate</keyword>
<dbReference type="EMBL" id="JAULJQ010000004">
    <property type="protein sequence ID" value="MDO2409237.1"/>
    <property type="molecule type" value="Genomic_DNA"/>
</dbReference>
<dbReference type="Proteomes" id="UP001171111">
    <property type="component" value="Unassembled WGS sequence"/>
</dbReference>
<accession>A0ABT8T6A6</accession>
<evidence type="ECO:0000256" key="2">
    <source>
        <dbReference type="ARBA" id="ARBA00022576"/>
    </source>
</evidence>
<protein>
    <submittedName>
        <fullName evidence="6">Aminotransferase class III-fold pyridoxal phosphate-dependent enzyme</fullName>
    </submittedName>
</protein>
<evidence type="ECO:0000256" key="4">
    <source>
        <dbReference type="ARBA" id="ARBA00022898"/>
    </source>
</evidence>
<sequence>MLMKNYARVDLSFVKGKGSWLKDSCGKKYIDFASGIGVCSLGHAHKGLAKVISKQAKTLIHTSNIYRIEPQERLAHKMSRLLGGDYSLFFGNSGAEANECAIKLARKWGYKHGKSGIISLANSFHGRTISTLKLTGQDKFHPEHFAPYPEDISFCASIDEMMTKATANTAAIIIELVQGEGGINPLDKTAVKNLARFCQQNKILLITDEVQCGCYRTGEFVTSKLYDIHPDIITFAKGLAGGVPIGACACRHDIFEAGDHGSTFGGNFLSTAAALFVLDELESMRESGELEQNIRAFESGLESIASEFKDIIKRRVGLGLMQGLELKDESKLGEIFNAALANGLLILKSGKATLRFLPPLNISAKEMKKGFKRLKKAIASV</sequence>
<evidence type="ECO:0000313" key="7">
    <source>
        <dbReference type="Proteomes" id="UP001171111"/>
    </source>
</evidence>
<dbReference type="InterPro" id="IPR005814">
    <property type="entry name" value="Aminotrans_3"/>
</dbReference>
<dbReference type="PROSITE" id="PS00600">
    <property type="entry name" value="AA_TRANSFER_CLASS_3"/>
    <property type="match status" value="1"/>
</dbReference>
<dbReference type="InterPro" id="IPR015421">
    <property type="entry name" value="PyrdxlP-dep_Trfase_major"/>
</dbReference>
<dbReference type="InterPro" id="IPR049704">
    <property type="entry name" value="Aminotrans_3_PPA_site"/>
</dbReference>
<comment type="cofactor">
    <cofactor evidence="1">
        <name>pyridoxal 5'-phosphate</name>
        <dbReference type="ChEBI" id="CHEBI:597326"/>
    </cofactor>
</comment>
<dbReference type="InterPro" id="IPR015422">
    <property type="entry name" value="PyrdxlP-dep_Trfase_small"/>
</dbReference>